<keyword evidence="1" id="KW-1133">Transmembrane helix</keyword>
<feature type="transmembrane region" description="Helical" evidence="1">
    <location>
        <begin position="155"/>
        <end position="173"/>
    </location>
</feature>
<evidence type="ECO:0000256" key="1">
    <source>
        <dbReference type="SAM" id="Phobius"/>
    </source>
</evidence>
<name>A0A918SMQ8_9FLAO</name>
<protein>
    <submittedName>
        <fullName evidence="2">Uncharacterized protein</fullName>
    </submittedName>
</protein>
<accession>A0A918SMQ8</accession>
<dbReference type="EMBL" id="BMXB01000030">
    <property type="protein sequence ID" value="GHA51752.1"/>
    <property type="molecule type" value="Genomic_DNA"/>
</dbReference>
<reference evidence="2" key="1">
    <citation type="journal article" date="2014" name="Int. J. Syst. Evol. Microbiol.">
        <title>Complete genome sequence of Corynebacterium casei LMG S-19264T (=DSM 44701T), isolated from a smear-ripened cheese.</title>
        <authorList>
            <consortium name="US DOE Joint Genome Institute (JGI-PGF)"/>
            <person name="Walter F."/>
            <person name="Albersmeier A."/>
            <person name="Kalinowski J."/>
            <person name="Ruckert C."/>
        </authorList>
    </citation>
    <scope>NUCLEOTIDE SEQUENCE</scope>
    <source>
        <strain evidence="2">KCTC 12719</strain>
    </source>
</reference>
<organism evidence="2 3">
    <name type="scientific">Salinimicrobium marinum</name>
    <dbReference type="NCBI Taxonomy" id="680283"/>
    <lineage>
        <taxon>Bacteria</taxon>
        <taxon>Pseudomonadati</taxon>
        <taxon>Bacteroidota</taxon>
        <taxon>Flavobacteriia</taxon>
        <taxon>Flavobacteriales</taxon>
        <taxon>Flavobacteriaceae</taxon>
        <taxon>Salinimicrobium</taxon>
    </lineage>
</organism>
<sequence length="182" mass="20940">MTDKKVTYKYILAVIGAVLFAWLLHEFAHWLTGEFLGYNSIMRINGTSVDTNRMPTDWHKVVISASGPVVTFLQAFIIFLFLKSRHWNKYLYPLLFTAFYMRFLAGLINFINPNDEGRIGIFLDVGLFTIPAIVTALLFLMVYGISKKYKLGWKFQLITTFVVMVSSSVLILSDQFYGIRIL</sequence>
<reference evidence="2" key="2">
    <citation type="submission" date="2020-09" db="EMBL/GenBank/DDBJ databases">
        <authorList>
            <person name="Sun Q."/>
            <person name="Kim S."/>
        </authorList>
    </citation>
    <scope>NUCLEOTIDE SEQUENCE</scope>
    <source>
        <strain evidence="2">KCTC 12719</strain>
    </source>
</reference>
<dbReference type="AlphaFoldDB" id="A0A918SMQ8"/>
<feature type="transmembrane region" description="Helical" evidence="1">
    <location>
        <begin position="7"/>
        <end position="25"/>
    </location>
</feature>
<keyword evidence="1" id="KW-0812">Transmembrane</keyword>
<keyword evidence="1" id="KW-0472">Membrane</keyword>
<feature type="transmembrane region" description="Helical" evidence="1">
    <location>
        <begin position="119"/>
        <end position="143"/>
    </location>
</feature>
<proteinExistence type="predicted"/>
<evidence type="ECO:0000313" key="2">
    <source>
        <dbReference type="EMBL" id="GHA51752.1"/>
    </source>
</evidence>
<comment type="caution">
    <text evidence="2">The sequence shown here is derived from an EMBL/GenBank/DDBJ whole genome shotgun (WGS) entry which is preliminary data.</text>
</comment>
<evidence type="ECO:0000313" key="3">
    <source>
        <dbReference type="Proteomes" id="UP000610456"/>
    </source>
</evidence>
<feature type="transmembrane region" description="Helical" evidence="1">
    <location>
        <begin position="61"/>
        <end position="82"/>
    </location>
</feature>
<feature type="transmembrane region" description="Helical" evidence="1">
    <location>
        <begin position="94"/>
        <end position="113"/>
    </location>
</feature>
<gene>
    <name evidence="2" type="ORF">GCM10007103_35260</name>
</gene>
<dbReference type="Proteomes" id="UP000610456">
    <property type="component" value="Unassembled WGS sequence"/>
</dbReference>
<dbReference type="RefSeq" id="WP_189606394.1">
    <property type="nucleotide sequence ID" value="NZ_BMXB01000030.1"/>
</dbReference>
<keyword evidence="3" id="KW-1185">Reference proteome</keyword>